<sequence>MGSYIPQGPT</sequence>
<evidence type="ECO:0000313" key="2">
    <source>
        <dbReference type="Proteomes" id="UP000663881"/>
    </source>
</evidence>
<reference evidence="1" key="1">
    <citation type="submission" date="2021-02" db="EMBL/GenBank/DDBJ databases">
        <authorList>
            <person name="Nowell W R."/>
        </authorList>
    </citation>
    <scope>NUCLEOTIDE SEQUENCE</scope>
</reference>
<dbReference type="Proteomes" id="UP000663881">
    <property type="component" value="Unassembled WGS sequence"/>
</dbReference>
<accession>A0A820H1J9</accession>
<evidence type="ECO:0000313" key="1">
    <source>
        <dbReference type="EMBL" id="CAF4286298.1"/>
    </source>
</evidence>
<comment type="caution">
    <text evidence="1">The sequence shown here is derived from an EMBL/GenBank/DDBJ whole genome shotgun (WGS) entry which is preliminary data.</text>
</comment>
<feature type="non-terminal residue" evidence="1">
    <location>
        <position position="10"/>
    </location>
</feature>
<proteinExistence type="predicted"/>
<gene>
    <name evidence="1" type="ORF">OKA104_LOCUS45461</name>
</gene>
<organism evidence="1 2">
    <name type="scientific">Adineta steineri</name>
    <dbReference type="NCBI Taxonomy" id="433720"/>
    <lineage>
        <taxon>Eukaryota</taxon>
        <taxon>Metazoa</taxon>
        <taxon>Spiralia</taxon>
        <taxon>Gnathifera</taxon>
        <taxon>Rotifera</taxon>
        <taxon>Eurotatoria</taxon>
        <taxon>Bdelloidea</taxon>
        <taxon>Adinetida</taxon>
        <taxon>Adinetidae</taxon>
        <taxon>Adineta</taxon>
    </lineage>
</organism>
<protein>
    <submittedName>
        <fullName evidence="1">Uncharacterized protein</fullName>
    </submittedName>
</protein>
<name>A0A820H1J9_9BILA</name>
<dbReference type="EMBL" id="CAJOAY010015131">
    <property type="protein sequence ID" value="CAF4286298.1"/>
    <property type="molecule type" value="Genomic_DNA"/>
</dbReference>